<comment type="subcellular location">
    <subcellularLocation>
        <location evidence="1 7">Nucleus</location>
    </subcellularLocation>
</comment>
<dbReference type="EMBL" id="BQMJ01000043">
    <property type="protein sequence ID" value="GJQ13449.1"/>
    <property type="molecule type" value="Genomic_DNA"/>
</dbReference>
<evidence type="ECO:0000256" key="5">
    <source>
        <dbReference type="ARBA" id="ARBA00023163"/>
    </source>
</evidence>
<dbReference type="Pfam" id="PF08781">
    <property type="entry name" value="DP"/>
    <property type="match status" value="1"/>
</dbReference>
<dbReference type="SMART" id="SM01138">
    <property type="entry name" value="DP"/>
    <property type="match status" value="1"/>
</dbReference>
<accession>A0A9C7URV5</accession>
<proteinExistence type="inferred from homology"/>
<dbReference type="InterPro" id="IPR036390">
    <property type="entry name" value="WH_DNA-bd_sf"/>
</dbReference>
<dbReference type="InterPro" id="IPR038168">
    <property type="entry name" value="TF_DP_C_sf"/>
</dbReference>
<dbReference type="Pfam" id="PF02319">
    <property type="entry name" value="WHD_E2F_TDP"/>
    <property type="match status" value="1"/>
</dbReference>
<reference evidence="13" key="1">
    <citation type="journal article" date="2022" name="Proc. Natl. Acad. Sci. U.S.A.">
        <title>Life cycle and functional genomics of the unicellular red alga Galdieria for elucidating algal and plant evolution and industrial use.</title>
        <authorList>
            <person name="Hirooka S."/>
            <person name="Itabashi T."/>
            <person name="Ichinose T.M."/>
            <person name="Onuma R."/>
            <person name="Fujiwara T."/>
            <person name="Yamashita S."/>
            <person name="Jong L.W."/>
            <person name="Tomita R."/>
            <person name="Iwane A.H."/>
            <person name="Miyagishima S.Y."/>
        </authorList>
    </citation>
    <scope>NUCLEOTIDE SEQUENCE</scope>
    <source>
        <strain evidence="13">NBRC 102759</strain>
    </source>
</reference>
<evidence type="ECO:0000256" key="9">
    <source>
        <dbReference type="SAM" id="MobiDB-lite"/>
    </source>
</evidence>
<dbReference type="InterPro" id="IPR003316">
    <property type="entry name" value="E2F_WHTH_DNA-bd_dom"/>
</dbReference>
<dbReference type="Proteomes" id="UP001061958">
    <property type="component" value="Unassembled WGS sequence"/>
</dbReference>
<keyword evidence="4 7" id="KW-0238">DNA-binding</keyword>
<keyword evidence="6 7" id="KW-0539">Nucleus</keyword>
<evidence type="ECO:0000256" key="3">
    <source>
        <dbReference type="ARBA" id="ARBA00023015"/>
    </source>
</evidence>
<evidence type="ECO:0000256" key="8">
    <source>
        <dbReference type="SAM" id="Coils"/>
    </source>
</evidence>
<dbReference type="InterPro" id="IPR014889">
    <property type="entry name" value="Transc_factor_DP_C"/>
</dbReference>
<dbReference type="GO" id="GO:0000977">
    <property type="term" value="F:RNA polymerase II transcription regulatory region sequence-specific DNA binding"/>
    <property type="evidence" value="ECO:0007669"/>
    <property type="project" value="TreeGrafter"/>
</dbReference>
<dbReference type="SUPFAM" id="SSF46785">
    <property type="entry name" value="Winged helix' DNA-binding domain"/>
    <property type="match status" value="1"/>
</dbReference>
<keyword evidence="3 7" id="KW-0805">Transcription regulation</keyword>
<dbReference type="InterPro" id="IPR015648">
    <property type="entry name" value="Transcrpt_fac_DP"/>
</dbReference>
<evidence type="ECO:0000313" key="13">
    <source>
        <dbReference type="EMBL" id="GJQ13449.1"/>
    </source>
</evidence>
<comment type="caution">
    <text evidence="13">The sequence shown here is derived from an EMBL/GenBank/DDBJ whole genome shotgun (WGS) entry which is preliminary data.</text>
</comment>
<name>A0A9C7URV5_9RHOD</name>
<evidence type="ECO:0000256" key="4">
    <source>
        <dbReference type="ARBA" id="ARBA00023125"/>
    </source>
</evidence>
<dbReference type="GO" id="GO:0000981">
    <property type="term" value="F:DNA-binding transcription factor activity, RNA polymerase II-specific"/>
    <property type="evidence" value="ECO:0007669"/>
    <property type="project" value="TreeGrafter"/>
</dbReference>
<feature type="compositionally biased region" description="Basic and acidic residues" evidence="9">
    <location>
        <begin position="47"/>
        <end position="56"/>
    </location>
</feature>
<feature type="region of interest" description="Disordered" evidence="9">
    <location>
        <begin position="1"/>
        <end position="56"/>
    </location>
</feature>
<feature type="domain" description="Transcription factor DP C-terminal" evidence="10">
    <location>
        <begin position="139"/>
        <end position="280"/>
    </location>
</feature>
<dbReference type="CDD" id="cd14458">
    <property type="entry name" value="DP_DD"/>
    <property type="match status" value="1"/>
</dbReference>
<keyword evidence="14" id="KW-1185">Reference proteome</keyword>
<keyword evidence="5 7" id="KW-0804">Transcription</keyword>
<protein>
    <submittedName>
        <fullName evidence="13">Uncharacterized protein</fullName>
    </submittedName>
</protein>
<evidence type="ECO:0000256" key="7">
    <source>
        <dbReference type="RuleBase" id="RU003796"/>
    </source>
</evidence>
<dbReference type="FunFam" id="1.10.10.10:FF:000360">
    <property type="entry name" value="Transcription factor Dp-1, a"/>
    <property type="match status" value="1"/>
</dbReference>
<keyword evidence="8" id="KW-0175">Coiled coil</keyword>
<feature type="region of interest" description="Disordered" evidence="9">
    <location>
        <begin position="251"/>
        <end position="280"/>
    </location>
</feature>
<feature type="compositionally biased region" description="Polar residues" evidence="9">
    <location>
        <begin position="255"/>
        <end position="280"/>
    </location>
</feature>
<evidence type="ECO:0000313" key="14">
    <source>
        <dbReference type="Proteomes" id="UP001061958"/>
    </source>
</evidence>
<dbReference type="InterPro" id="IPR036388">
    <property type="entry name" value="WH-like_DNA-bd_sf"/>
</dbReference>
<evidence type="ECO:0000256" key="1">
    <source>
        <dbReference type="ARBA" id="ARBA00004123"/>
    </source>
</evidence>
<dbReference type="GO" id="GO:0005667">
    <property type="term" value="C:transcription regulator complex"/>
    <property type="evidence" value="ECO:0007669"/>
    <property type="project" value="InterPro"/>
</dbReference>
<reference evidence="13" key="2">
    <citation type="submission" date="2022-01" db="EMBL/GenBank/DDBJ databases">
        <authorList>
            <person name="Hirooka S."/>
            <person name="Miyagishima S.Y."/>
        </authorList>
    </citation>
    <scope>NUCLEOTIDE SEQUENCE</scope>
    <source>
        <strain evidence="13">NBRC 102759</strain>
    </source>
</reference>
<evidence type="ECO:0000256" key="6">
    <source>
        <dbReference type="ARBA" id="ARBA00023242"/>
    </source>
</evidence>
<organism evidence="13 14">
    <name type="scientific">Galdieria partita</name>
    <dbReference type="NCBI Taxonomy" id="83374"/>
    <lineage>
        <taxon>Eukaryota</taxon>
        <taxon>Rhodophyta</taxon>
        <taxon>Bangiophyceae</taxon>
        <taxon>Galdieriales</taxon>
        <taxon>Galdieriaceae</taxon>
        <taxon>Galdieria</taxon>
    </lineage>
</organism>
<dbReference type="Gene3D" id="1.20.140.80">
    <property type="entry name" value="Transcription factor DP"/>
    <property type="match status" value="1"/>
</dbReference>
<dbReference type="InterPro" id="IPR037241">
    <property type="entry name" value="E2F-DP_heterodim"/>
</dbReference>
<evidence type="ECO:0000256" key="2">
    <source>
        <dbReference type="ARBA" id="ARBA00010940"/>
    </source>
</evidence>
<dbReference type="Gene3D" id="1.10.10.10">
    <property type="entry name" value="Winged helix-like DNA-binding domain superfamily/Winged helix DNA-binding domain"/>
    <property type="match status" value="1"/>
</dbReference>
<feature type="domain" description="E2F/DP family winged-helix DNA-binding" evidence="11">
    <location>
        <begin position="51"/>
        <end position="132"/>
    </location>
</feature>
<dbReference type="AlphaFoldDB" id="A0A9C7URV5"/>
<dbReference type="GO" id="GO:0005634">
    <property type="term" value="C:nucleus"/>
    <property type="evidence" value="ECO:0007669"/>
    <property type="project" value="UniProtKB-SubCell"/>
</dbReference>
<comment type="similarity">
    <text evidence="2 7">Belongs to the E2F/DP family.</text>
</comment>
<feature type="compositionally biased region" description="Polar residues" evidence="9">
    <location>
        <begin position="8"/>
        <end position="25"/>
    </location>
</feature>
<feature type="coiled-coil region" evidence="8">
    <location>
        <begin position="138"/>
        <end position="175"/>
    </location>
</feature>
<dbReference type="PANTHER" id="PTHR12548">
    <property type="entry name" value="TRANSCRIPTION FACTOR DP"/>
    <property type="match status" value="1"/>
</dbReference>
<sequence length="308" mass="35709">MPKRTETATRQNANELKQDTKQISQEDLGLIDGSSGNERRQRKRRPSSHEKSEKGLRSFAIRVRKKVEEKKRTTYNQVADELVKEVLDPTISDPTDRFYNEKNVRRRVYDALNVLMAMGMIEKQKKDILWRGVSFDSSEFLKELEEKLKSKNEELRQKRQKLEELEAQRRAVEAMLTRNASSSIGEVHPESCIHLPFIIVSTSTDTSIDVEMEENAEEVLFTFNRPFEIYDDQVILQGVFRSANFNDRIDGPTHLSLSEKQPDSSTSNQLDEQMNQPTQHSSFSNILSKNFVDNNMFNSHLIYLTDDT</sequence>
<gene>
    <name evidence="13" type="ORF">GpartN1_g5240.t1</name>
    <name evidence="12" type="ORF">GpartN1_g961.t1</name>
</gene>
<evidence type="ECO:0000259" key="11">
    <source>
        <dbReference type="SMART" id="SM01372"/>
    </source>
</evidence>
<dbReference type="SUPFAM" id="SSF144074">
    <property type="entry name" value="E2F-DP heterodimerization region"/>
    <property type="match status" value="1"/>
</dbReference>
<dbReference type="PANTHER" id="PTHR12548:SF9">
    <property type="entry name" value="TRANSCRIPTION FACTOR DP"/>
    <property type="match status" value="1"/>
</dbReference>
<dbReference type="EMBL" id="BQMJ01000007">
    <property type="protein sequence ID" value="GJQ09170.1"/>
    <property type="molecule type" value="Genomic_DNA"/>
</dbReference>
<dbReference type="OrthoDB" id="4899at2759"/>
<evidence type="ECO:0000313" key="12">
    <source>
        <dbReference type="EMBL" id="GJQ09170.1"/>
    </source>
</evidence>
<evidence type="ECO:0000259" key="10">
    <source>
        <dbReference type="SMART" id="SM01138"/>
    </source>
</evidence>
<dbReference type="GO" id="GO:0051726">
    <property type="term" value="P:regulation of cell cycle"/>
    <property type="evidence" value="ECO:0007669"/>
    <property type="project" value="InterPro"/>
</dbReference>
<dbReference type="SMART" id="SM01372">
    <property type="entry name" value="E2F_TDP"/>
    <property type="match status" value="1"/>
</dbReference>